<evidence type="ECO:0000256" key="7">
    <source>
        <dbReference type="ARBA" id="ARBA00023136"/>
    </source>
</evidence>
<evidence type="ECO:0000259" key="13">
    <source>
        <dbReference type="Pfam" id="PF00593"/>
    </source>
</evidence>
<evidence type="ECO:0000256" key="12">
    <source>
        <dbReference type="SAM" id="SignalP"/>
    </source>
</evidence>
<protein>
    <submittedName>
        <fullName evidence="15">TonB-dependent receptor</fullName>
    </submittedName>
</protein>
<evidence type="ECO:0000256" key="8">
    <source>
        <dbReference type="ARBA" id="ARBA00023170"/>
    </source>
</evidence>
<dbReference type="PANTHER" id="PTHR30069:SF29">
    <property type="entry name" value="HEMOGLOBIN AND HEMOGLOBIN-HAPTOGLOBIN-BINDING PROTEIN 1-RELATED"/>
    <property type="match status" value="1"/>
</dbReference>
<gene>
    <name evidence="15" type="ORF">E6C50_11715</name>
</gene>
<evidence type="ECO:0000256" key="4">
    <source>
        <dbReference type="ARBA" id="ARBA00022692"/>
    </source>
</evidence>
<evidence type="ECO:0000259" key="14">
    <source>
        <dbReference type="Pfam" id="PF07715"/>
    </source>
</evidence>
<dbReference type="GO" id="GO:0009279">
    <property type="term" value="C:cell outer membrane"/>
    <property type="evidence" value="ECO:0007669"/>
    <property type="project" value="UniProtKB-SubCell"/>
</dbReference>
<dbReference type="Pfam" id="PF07715">
    <property type="entry name" value="Plug"/>
    <property type="match status" value="1"/>
</dbReference>
<dbReference type="SUPFAM" id="SSF56935">
    <property type="entry name" value="Porins"/>
    <property type="match status" value="1"/>
</dbReference>
<dbReference type="OrthoDB" id="9795928at2"/>
<dbReference type="Gene3D" id="2.40.170.20">
    <property type="entry name" value="TonB-dependent receptor, beta-barrel domain"/>
    <property type="match status" value="1"/>
</dbReference>
<comment type="similarity">
    <text evidence="10 11">Belongs to the TonB-dependent receptor family.</text>
</comment>
<evidence type="ECO:0000313" key="16">
    <source>
        <dbReference type="Proteomes" id="UP000307507"/>
    </source>
</evidence>
<feature type="chain" id="PRO_5020619240" evidence="12">
    <location>
        <begin position="23"/>
        <end position="795"/>
    </location>
</feature>
<evidence type="ECO:0000256" key="11">
    <source>
        <dbReference type="RuleBase" id="RU003357"/>
    </source>
</evidence>
<dbReference type="Gene3D" id="2.170.130.10">
    <property type="entry name" value="TonB-dependent receptor, plug domain"/>
    <property type="match status" value="1"/>
</dbReference>
<evidence type="ECO:0000256" key="2">
    <source>
        <dbReference type="ARBA" id="ARBA00022448"/>
    </source>
</evidence>
<dbReference type="InterPro" id="IPR012910">
    <property type="entry name" value="Plug_dom"/>
</dbReference>
<dbReference type="SUPFAM" id="SSF49464">
    <property type="entry name" value="Carboxypeptidase regulatory domain-like"/>
    <property type="match status" value="1"/>
</dbReference>
<evidence type="ECO:0000256" key="10">
    <source>
        <dbReference type="PROSITE-ProRule" id="PRU01360"/>
    </source>
</evidence>
<evidence type="ECO:0000256" key="5">
    <source>
        <dbReference type="ARBA" id="ARBA00022729"/>
    </source>
</evidence>
<dbReference type="InterPro" id="IPR036942">
    <property type="entry name" value="Beta-barrel_TonB_sf"/>
</dbReference>
<name>A0A4S3ZUY9_9FLAO</name>
<proteinExistence type="inferred from homology"/>
<dbReference type="PANTHER" id="PTHR30069">
    <property type="entry name" value="TONB-DEPENDENT OUTER MEMBRANE RECEPTOR"/>
    <property type="match status" value="1"/>
</dbReference>
<keyword evidence="4 10" id="KW-0812">Transmembrane</keyword>
<feature type="domain" description="TonB-dependent receptor-like beta-barrel" evidence="13">
    <location>
        <begin position="343"/>
        <end position="756"/>
    </location>
</feature>
<keyword evidence="5 12" id="KW-0732">Signal</keyword>
<reference evidence="15 16" key="1">
    <citation type="submission" date="2019-04" db="EMBL/GenBank/DDBJ databases">
        <title>Flavobacterium sp. nov. isolated from construction timber.</title>
        <authorList>
            <person name="Lin S.-Y."/>
            <person name="Chang C.-T."/>
            <person name="Young C.-C."/>
        </authorList>
    </citation>
    <scope>NUCLEOTIDE SEQUENCE [LARGE SCALE GENOMIC DNA]</scope>
    <source>
        <strain evidence="15 16">CC-CTC003</strain>
    </source>
</reference>
<dbReference type="InterPro" id="IPR039426">
    <property type="entry name" value="TonB-dep_rcpt-like"/>
</dbReference>
<evidence type="ECO:0000256" key="9">
    <source>
        <dbReference type="ARBA" id="ARBA00023237"/>
    </source>
</evidence>
<dbReference type="Pfam" id="PF13715">
    <property type="entry name" value="CarbopepD_reg_2"/>
    <property type="match status" value="1"/>
</dbReference>
<dbReference type="Gene3D" id="2.60.40.1120">
    <property type="entry name" value="Carboxypeptidase-like, regulatory domain"/>
    <property type="match status" value="1"/>
</dbReference>
<feature type="signal peptide" evidence="12">
    <location>
        <begin position="1"/>
        <end position="22"/>
    </location>
</feature>
<dbReference type="InterPro" id="IPR037066">
    <property type="entry name" value="Plug_dom_sf"/>
</dbReference>
<dbReference type="GO" id="GO:0044718">
    <property type="term" value="P:siderophore transmembrane transport"/>
    <property type="evidence" value="ECO:0007669"/>
    <property type="project" value="TreeGrafter"/>
</dbReference>
<sequence length="795" mass="88959">MQQKSFLVLCLLWTAISGFSQNKISGTITNAKKQPLNGAHIHIADKSTATNPVGVFEIKNIPAGKKRLIVSYIGYTTIDTLLTVEDDMSISFRMQPDLNALKEVVINKAGQPQSVKNSEKVNQNYIQESYAGSLAKSLEKLPGVNAMEIGAGTSKPIIRGLGFNRIAVTENGVKQEGQQWGADHGLEIDAFNAENVEVVKGVGAIEYGSDAMGGVISINNDAVPAKNSFSGQALAIVKSVNNTIGTSVGIKYRKDHFFYKFKGTVLDFGDYKVPTDEILYLNTRIPVYNQRLKNTAGRETDFFGQIGYVSEKFRSTISISNVYFKSGFFPGAHGIPSIAAVQDDGDDRNIGLPYQRVNHFKIINNNQWNFENAQLNASVSFQNNHRQEWSKFHTHYSNQQPPEVNPDLELDFNLSTLDAQLKYKYIWSTAHQTTVGVQNQYQSNTIDGYSFLLPKFTRNAIGAYMIHDYTASDKLKLNAGIRFDWARVAIDSFFDQTLFDYLTGNGQSQTIANFYAQRSQNIDKNFSSFNASVGMGYMITNHWNLTATLGSNFRFPTAIELSANGIHHGAFRHEMGDATLKPEQGISFDTKLSYAQNSFKMAFSPYVYYFSNYIFLKPSGQFSILPHGGQIYQYSQSEALLSGFEVSIEKRFFDRITAEVVLEYLYNRQITSDASKDYPLPFTPPANGYWEIGYQFKPLKAFTNTVLSVNGRTALEQNRIAQNELITPGYSIFGGALKSDIKLGNFLANVQLSVNNAFNTKYFNHNSYYRALEIPEMGRNIQLLIRIPFGKASHE</sequence>
<accession>A0A4S3ZUY9</accession>
<keyword evidence="8 15" id="KW-0675">Receptor</keyword>
<evidence type="ECO:0000256" key="1">
    <source>
        <dbReference type="ARBA" id="ARBA00004571"/>
    </source>
</evidence>
<dbReference type="EMBL" id="SSNZ01000005">
    <property type="protein sequence ID" value="THF49412.1"/>
    <property type="molecule type" value="Genomic_DNA"/>
</dbReference>
<keyword evidence="3 10" id="KW-1134">Transmembrane beta strand</keyword>
<keyword evidence="9 10" id="KW-0998">Cell outer membrane</keyword>
<keyword evidence="16" id="KW-1185">Reference proteome</keyword>
<evidence type="ECO:0000256" key="6">
    <source>
        <dbReference type="ARBA" id="ARBA00023077"/>
    </source>
</evidence>
<evidence type="ECO:0000256" key="3">
    <source>
        <dbReference type="ARBA" id="ARBA00022452"/>
    </source>
</evidence>
<feature type="domain" description="TonB-dependent receptor plug" evidence="14">
    <location>
        <begin position="112"/>
        <end position="215"/>
    </location>
</feature>
<comment type="caution">
    <text evidence="15">The sequence shown here is derived from an EMBL/GenBank/DDBJ whole genome shotgun (WGS) entry which is preliminary data.</text>
</comment>
<dbReference type="InterPro" id="IPR008969">
    <property type="entry name" value="CarboxyPept-like_regulatory"/>
</dbReference>
<dbReference type="PROSITE" id="PS52016">
    <property type="entry name" value="TONB_DEPENDENT_REC_3"/>
    <property type="match status" value="1"/>
</dbReference>
<evidence type="ECO:0000313" key="15">
    <source>
        <dbReference type="EMBL" id="THF49412.1"/>
    </source>
</evidence>
<dbReference type="GO" id="GO:0015344">
    <property type="term" value="F:siderophore uptake transmembrane transporter activity"/>
    <property type="evidence" value="ECO:0007669"/>
    <property type="project" value="TreeGrafter"/>
</dbReference>
<keyword evidence="7 10" id="KW-0472">Membrane</keyword>
<organism evidence="15 16">
    <name type="scientific">Flavobacterium supellecticarium</name>
    <dbReference type="NCBI Taxonomy" id="2565924"/>
    <lineage>
        <taxon>Bacteria</taxon>
        <taxon>Pseudomonadati</taxon>
        <taxon>Bacteroidota</taxon>
        <taxon>Flavobacteriia</taxon>
        <taxon>Flavobacteriales</taxon>
        <taxon>Flavobacteriaceae</taxon>
        <taxon>Flavobacterium</taxon>
    </lineage>
</organism>
<comment type="subcellular location">
    <subcellularLocation>
        <location evidence="1 10">Cell outer membrane</location>
        <topology evidence="1 10">Multi-pass membrane protein</topology>
    </subcellularLocation>
</comment>
<dbReference type="Proteomes" id="UP000307507">
    <property type="component" value="Unassembled WGS sequence"/>
</dbReference>
<keyword evidence="6 11" id="KW-0798">TonB box</keyword>
<dbReference type="Pfam" id="PF00593">
    <property type="entry name" value="TonB_dep_Rec_b-barrel"/>
    <property type="match status" value="1"/>
</dbReference>
<dbReference type="AlphaFoldDB" id="A0A4S3ZUY9"/>
<keyword evidence="2 10" id="KW-0813">Transport</keyword>
<dbReference type="InterPro" id="IPR000531">
    <property type="entry name" value="Beta-barrel_TonB"/>
</dbReference>
<dbReference type="RefSeq" id="WP_136403420.1">
    <property type="nucleotide sequence ID" value="NZ_SSNZ01000005.1"/>
</dbReference>